<dbReference type="InterPro" id="IPR045865">
    <property type="entry name" value="ACT-like_dom_sf"/>
</dbReference>
<proteinExistence type="predicted"/>
<name>A0A1U9NGQ9_9BACT</name>
<dbReference type="OrthoDB" id="9809538at2"/>
<evidence type="ECO:0000313" key="1">
    <source>
        <dbReference type="EMBL" id="AQT66995.1"/>
    </source>
</evidence>
<protein>
    <recommendedName>
        <fullName evidence="3">Iron-only hydrogenase system regulator</fullName>
    </recommendedName>
</protein>
<evidence type="ECO:0000313" key="2">
    <source>
        <dbReference type="Proteomes" id="UP000189674"/>
    </source>
</evidence>
<dbReference type="InterPro" id="IPR027271">
    <property type="entry name" value="Acetolactate_synth/TF_NikR_C"/>
</dbReference>
<organism evidence="1 2">
    <name type="scientific">Anaerohalosphaera lusitana</name>
    <dbReference type="NCBI Taxonomy" id="1936003"/>
    <lineage>
        <taxon>Bacteria</taxon>
        <taxon>Pseudomonadati</taxon>
        <taxon>Planctomycetota</taxon>
        <taxon>Phycisphaerae</taxon>
        <taxon>Sedimentisphaerales</taxon>
        <taxon>Anaerohalosphaeraceae</taxon>
        <taxon>Anaerohalosphaera</taxon>
    </lineage>
</organism>
<dbReference type="Gene3D" id="3.30.70.1150">
    <property type="entry name" value="ACT-like. Chain A, domain 2"/>
    <property type="match status" value="1"/>
</dbReference>
<dbReference type="STRING" id="1936003.STSP2_00133"/>
<dbReference type="AlphaFoldDB" id="A0A1U9NGQ9"/>
<reference evidence="2" key="1">
    <citation type="submission" date="2017-02" db="EMBL/GenBank/DDBJ databases">
        <title>Comparative genomics and description of representatives of a novel lineage of planctomycetes thriving in anoxic sediments.</title>
        <authorList>
            <person name="Spring S."/>
            <person name="Bunk B."/>
            <person name="Sproer C."/>
        </authorList>
    </citation>
    <scope>NUCLEOTIDE SEQUENCE [LARGE SCALE GENOMIC DNA]</scope>
    <source>
        <strain evidence="2">ST-NAGAB-D1</strain>
    </source>
</reference>
<dbReference type="KEGG" id="alus:STSP2_00133"/>
<dbReference type="SUPFAM" id="SSF55021">
    <property type="entry name" value="ACT-like"/>
    <property type="match status" value="1"/>
</dbReference>
<keyword evidence="2" id="KW-1185">Reference proteome</keyword>
<dbReference type="EMBL" id="CP019791">
    <property type="protein sequence ID" value="AQT66995.1"/>
    <property type="molecule type" value="Genomic_DNA"/>
</dbReference>
<accession>A0A1U9NGQ9</accession>
<gene>
    <name evidence="1" type="ORF">STSP2_00133</name>
</gene>
<sequence>MPLEKHVIFGVHITDRIHHVDPVQHLFTEFGCSIRTRLGLHEAQKDFCSPNGLIVLEMVGDDDTHKEFIDKLNAIEGVEAQQMVFDHP</sequence>
<dbReference type="Proteomes" id="UP000189674">
    <property type="component" value="Chromosome"/>
</dbReference>
<evidence type="ECO:0008006" key="3">
    <source>
        <dbReference type="Google" id="ProtNLM"/>
    </source>
</evidence>
<dbReference type="RefSeq" id="WP_146658884.1">
    <property type="nucleotide sequence ID" value="NZ_CP019791.1"/>
</dbReference>